<proteinExistence type="predicted"/>
<evidence type="ECO:0000313" key="2">
    <source>
        <dbReference type="EMBL" id="RYU81537.1"/>
    </source>
</evidence>
<feature type="transmembrane region" description="Helical" evidence="1">
    <location>
        <begin position="34"/>
        <end position="55"/>
    </location>
</feature>
<name>A0A4Q5LDR6_9BACT</name>
<dbReference type="RefSeq" id="WP_129920225.1">
    <property type="nucleotide sequence ID" value="NZ_SEWE01000009.1"/>
</dbReference>
<keyword evidence="1" id="KW-0812">Transmembrane</keyword>
<keyword evidence="1" id="KW-1133">Transmembrane helix</keyword>
<dbReference type="EMBL" id="SEWE01000009">
    <property type="protein sequence ID" value="RYU81537.1"/>
    <property type="molecule type" value="Genomic_DNA"/>
</dbReference>
<dbReference type="Proteomes" id="UP000294155">
    <property type="component" value="Unassembled WGS sequence"/>
</dbReference>
<feature type="transmembrane region" description="Helical" evidence="1">
    <location>
        <begin position="61"/>
        <end position="80"/>
    </location>
</feature>
<organism evidence="2 3">
    <name type="scientific">Hymenobacter persicinus</name>
    <dbReference type="NCBI Taxonomy" id="2025506"/>
    <lineage>
        <taxon>Bacteria</taxon>
        <taxon>Pseudomonadati</taxon>
        <taxon>Bacteroidota</taxon>
        <taxon>Cytophagia</taxon>
        <taxon>Cytophagales</taxon>
        <taxon>Hymenobacteraceae</taxon>
        <taxon>Hymenobacter</taxon>
    </lineage>
</organism>
<evidence type="ECO:0000256" key="1">
    <source>
        <dbReference type="SAM" id="Phobius"/>
    </source>
</evidence>
<keyword evidence="3" id="KW-1185">Reference proteome</keyword>
<comment type="caution">
    <text evidence="2">The sequence shown here is derived from an EMBL/GenBank/DDBJ whole genome shotgun (WGS) entry which is preliminary data.</text>
</comment>
<evidence type="ECO:0000313" key="3">
    <source>
        <dbReference type="Proteomes" id="UP000294155"/>
    </source>
</evidence>
<feature type="transmembrane region" description="Helical" evidence="1">
    <location>
        <begin position="198"/>
        <end position="217"/>
    </location>
</feature>
<feature type="transmembrane region" description="Helical" evidence="1">
    <location>
        <begin position="6"/>
        <end position="27"/>
    </location>
</feature>
<keyword evidence="1" id="KW-0472">Membrane</keyword>
<dbReference type="AlphaFoldDB" id="A0A4Q5LDR6"/>
<gene>
    <name evidence="2" type="ORF">EWM57_05945</name>
</gene>
<protein>
    <submittedName>
        <fullName evidence="2">Uncharacterized protein</fullName>
    </submittedName>
</protein>
<sequence>MQNVPAALSFSFVLTTALAVGLFYKAARLSRPTLYLLLIWLLGQAALSKAGFYAVTTTVPPRLLLALAPTLLLIAGLFLTARGRAYLDSLRLDWLTLLHAVRLPVELVLLGLWLAGAVPQLLTFEGRNWDILSGLSAPVVYYLAFRRRQLGVAGLLVWNCLGLALLLNVVLHAVLAVPSPVQQLAFEQPNVAVLHFPFQWLPSVVVPLVLLAHLAAIRQLIKRGVPAPDQRR</sequence>
<feature type="transmembrane region" description="Helical" evidence="1">
    <location>
        <begin position="92"/>
        <end position="115"/>
    </location>
</feature>
<dbReference type="OrthoDB" id="675847at2"/>
<feature type="transmembrane region" description="Helical" evidence="1">
    <location>
        <begin position="156"/>
        <end position="178"/>
    </location>
</feature>
<accession>A0A4Q5LDR6</accession>
<reference evidence="2 3" key="1">
    <citation type="submission" date="2019-02" db="EMBL/GenBank/DDBJ databases">
        <title>Bacterial novel species isolated from soil.</title>
        <authorList>
            <person name="Jung H.-Y."/>
        </authorList>
    </citation>
    <scope>NUCLEOTIDE SEQUENCE [LARGE SCALE GENOMIC DNA]</scope>
    <source>
        <strain evidence="2 3">1-3-3-3</strain>
    </source>
</reference>